<feature type="region of interest" description="Disordered" evidence="1">
    <location>
        <begin position="1"/>
        <end position="39"/>
    </location>
</feature>
<organism evidence="2 3">
    <name type="scientific">Pleurodeles waltl</name>
    <name type="common">Iberian ribbed newt</name>
    <dbReference type="NCBI Taxonomy" id="8319"/>
    <lineage>
        <taxon>Eukaryota</taxon>
        <taxon>Metazoa</taxon>
        <taxon>Chordata</taxon>
        <taxon>Craniata</taxon>
        <taxon>Vertebrata</taxon>
        <taxon>Euteleostomi</taxon>
        <taxon>Amphibia</taxon>
        <taxon>Batrachia</taxon>
        <taxon>Caudata</taxon>
        <taxon>Salamandroidea</taxon>
        <taxon>Salamandridae</taxon>
        <taxon>Pleurodelinae</taxon>
        <taxon>Pleurodeles</taxon>
    </lineage>
</organism>
<name>A0AAV7WEY1_PLEWA</name>
<gene>
    <name evidence="2" type="ORF">NDU88_005986</name>
</gene>
<evidence type="ECO:0000313" key="2">
    <source>
        <dbReference type="EMBL" id="KAJ1210624.1"/>
    </source>
</evidence>
<evidence type="ECO:0000313" key="3">
    <source>
        <dbReference type="Proteomes" id="UP001066276"/>
    </source>
</evidence>
<proteinExistence type="predicted"/>
<keyword evidence="3" id="KW-1185">Reference proteome</keyword>
<reference evidence="2" key="1">
    <citation type="journal article" date="2022" name="bioRxiv">
        <title>Sequencing and chromosome-scale assembly of the giantPleurodeles waltlgenome.</title>
        <authorList>
            <person name="Brown T."/>
            <person name="Elewa A."/>
            <person name="Iarovenko S."/>
            <person name="Subramanian E."/>
            <person name="Araus A.J."/>
            <person name="Petzold A."/>
            <person name="Susuki M."/>
            <person name="Suzuki K.-i.T."/>
            <person name="Hayashi T."/>
            <person name="Toyoda A."/>
            <person name="Oliveira C."/>
            <person name="Osipova E."/>
            <person name="Leigh N.D."/>
            <person name="Simon A."/>
            <person name="Yun M.H."/>
        </authorList>
    </citation>
    <scope>NUCLEOTIDE SEQUENCE</scope>
    <source>
        <strain evidence="2">20211129_DDA</strain>
        <tissue evidence="2">Liver</tissue>
    </source>
</reference>
<evidence type="ECO:0000256" key="1">
    <source>
        <dbReference type="SAM" id="MobiDB-lite"/>
    </source>
</evidence>
<dbReference type="AlphaFoldDB" id="A0AAV7WEY1"/>
<protein>
    <submittedName>
        <fullName evidence="2">Uncharacterized protein</fullName>
    </submittedName>
</protein>
<comment type="caution">
    <text evidence="2">The sequence shown here is derived from an EMBL/GenBank/DDBJ whole genome shotgun (WGS) entry which is preliminary data.</text>
</comment>
<accession>A0AAV7WEY1</accession>
<sequence>MKRFGAPSVLDRRKSPSKIPLQCKQLHNESPPLKPSRQLPVEYLQPDNSRAYVAYLPPVEGSMDSRQTTRTYDVA</sequence>
<dbReference type="EMBL" id="JANPWB010000002">
    <property type="protein sequence ID" value="KAJ1210624.1"/>
    <property type="molecule type" value="Genomic_DNA"/>
</dbReference>
<dbReference type="Proteomes" id="UP001066276">
    <property type="component" value="Chromosome 1_2"/>
</dbReference>